<dbReference type="AlphaFoldDB" id="A0A8H5AY09"/>
<name>A0A8H5AY09_9AGAR</name>
<evidence type="ECO:0000313" key="2">
    <source>
        <dbReference type="EMBL" id="KAF5313005.1"/>
    </source>
</evidence>
<feature type="compositionally biased region" description="Low complexity" evidence="1">
    <location>
        <begin position="39"/>
        <end position="60"/>
    </location>
</feature>
<evidence type="ECO:0000256" key="1">
    <source>
        <dbReference type="SAM" id="MobiDB-lite"/>
    </source>
</evidence>
<evidence type="ECO:0008006" key="4">
    <source>
        <dbReference type="Google" id="ProtNLM"/>
    </source>
</evidence>
<protein>
    <recommendedName>
        <fullName evidence="4">Protein kinase domain-containing protein</fullName>
    </recommendedName>
</protein>
<comment type="caution">
    <text evidence="2">The sequence shown here is derived from an EMBL/GenBank/DDBJ whole genome shotgun (WGS) entry which is preliminary data.</text>
</comment>
<dbReference type="OrthoDB" id="3260792at2759"/>
<sequence>MSVSDLSPLKAASLKNTLEYSFSHASQPGTDDSLERDYFGGSSLLFESPSSSLGGSAADSGESDPEEPEYYHDNEEDDDEDSASVATDSTLEDVDGDLDFGHPLERMPRMNSADHGLDYEMSENVKALLHVAISGSAYSSRSHSPSSMASSAASPTFDSASYERVVDYLIDLRPDPFASAGHRNLVMFDPPLHFDPDSVPPLMVKRLHRTSPELVLLLEINHPESREDPWNAAPRILHAVERDEFVFLCMQRFSAYDKPPLVTVAHYIDFFRQVLEGLSFLHEERIVGLNCADPSSYMVDLSSAPRVPAQTNAPTTNGFSALNGNAGPHFDLPPIQFDRFKYPVRYYFANFANATRVHDQPKSAGSSPSTTRETQASRPECPYRHDVRDTGEMFNKLLEDVPQIATKFKALTKAMINGGFSADDSRRLFDALCRSVDSKVFDSAALTHLPTPEEDTAEK</sequence>
<feature type="compositionally biased region" description="Acidic residues" evidence="1">
    <location>
        <begin position="61"/>
        <end position="82"/>
    </location>
</feature>
<feature type="region of interest" description="Disordered" evidence="1">
    <location>
        <begin position="22"/>
        <end position="111"/>
    </location>
</feature>
<dbReference type="EMBL" id="JAACJJ010000056">
    <property type="protein sequence ID" value="KAF5313005.1"/>
    <property type="molecule type" value="Genomic_DNA"/>
</dbReference>
<evidence type="ECO:0000313" key="3">
    <source>
        <dbReference type="Proteomes" id="UP000567179"/>
    </source>
</evidence>
<feature type="region of interest" description="Disordered" evidence="1">
    <location>
        <begin position="358"/>
        <end position="386"/>
    </location>
</feature>
<feature type="compositionally biased region" description="Polar residues" evidence="1">
    <location>
        <begin position="363"/>
        <end position="377"/>
    </location>
</feature>
<organism evidence="2 3">
    <name type="scientific">Psilocybe cf. subviscida</name>
    <dbReference type="NCBI Taxonomy" id="2480587"/>
    <lineage>
        <taxon>Eukaryota</taxon>
        <taxon>Fungi</taxon>
        <taxon>Dikarya</taxon>
        <taxon>Basidiomycota</taxon>
        <taxon>Agaricomycotina</taxon>
        <taxon>Agaricomycetes</taxon>
        <taxon>Agaricomycetidae</taxon>
        <taxon>Agaricales</taxon>
        <taxon>Agaricineae</taxon>
        <taxon>Strophariaceae</taxon>
        <taxon>Psilocybe</taxon>
    </lineage>
</organism>
<reference evidence="2 3" key="1">
    <citation type="journal article" date="2020" name="ISME J.">
        <title>Uncovering the hidden diversity of litter-decomposition mechanisms in mushroom-forming fungi.</title>
        <authorList>
            <person name="Floudas D."/>
            <person name="Bentzer J."/>
            <person name="Ahren D."/>
            <person name="Johansson T."/>
            <person name="Persson P."/>
            <person name="Tunlid A."/>
        </authorList>
    </citation>
    <scope>NUCLEOTIDE SEQUENCE [LARGE SCALE GENOMIC DNA]</scope>
    <source>
        <strain evidence="2 3">CBS 101986</strain>
    </source>
</reference>
<accession>A0A8H5AY09</accession>
<dbReference type="Proteomes" id="UP000567179">
    <property type="component" value="Unassembled WGS sequence"/>
</dbReference>
<feature type="compositionally biased region" description="Basic and acidic residues" evidence="1">
    <location>
        <begin position="99"/>
        <end position="108"/>
    </location>
</feature>
<proteinExistence type="predicted"/>
<keyword evidence="3" id="KW-1185">Reference proteome</keyword>
<gene>
    <name evidence="2" type="ORF">D9619_003553</name>
</gene>